<reference evidence="2" key="1">
    <citation type="journal article" date="2014" name="Front. Microbiol.">
        <title>High frequency of phylogenetically diverse reductive dehalogenase-homologous genes in deep subseafloor sedimentary metagenomes.</title>
        <authorList>
            <person name="Kawai M."/>
            <person name="Futagami T."/>
            <person name="Toyoda A."/>
            <person name="Takaki Y."/>
            <person name="Nishi S."/>
            <person name="Hori S."/>
            <person name="Arai W."/>
            <person name="Tsubouchi T."/>
            <person name="Morono Y."/>
            <person name="Uchiyama I."/>
            <person name="Ito T."/>
            <person name="Fujiyama A."/>
            <person name="Inagaki F."/>
            <person name="Takami H."/>
        </authorList>
    </citation>
    <scope>NUCLEOTIDE SEQUENCE</scope>
    <source>
        <strain evidence="2">Expedition CK06-06</strain>
    </source>
</reference>
<sequence>TNYVLCGVPVPPGEHTVTVRYESQPLRWGLVISLISVLVLLVLLVTTTRRKRRQDVTSDA</sequence>
<dbReference type="PANTHER" id="PTHR38454:SF1">
    <property type="entry name" value="INTEGRAL MEMBRANE PROTEIN"/>
    <property type="match status" value="1"/>
</dbReference>
<gene>
    <name evidence="2" type="ORF">S06H3_53206</name>
</gene>
<evidence type="ECO:0000313" key="2">
    <source>
        <dbReference type="EMBL" id="GAI55105.1"/>
    </source>
</evidence>
<keyword evidence="1" id="KW-1133">Transmembrane helix</keyword>
<dbReference type="InterPro" id="IPR018580">
    <property type="entry name" value="Uncharacterised_YfhO"/>
</dbReference>
<evidence type="ECO:0008006" key="3">
    <source>
        <dbReference type="Google" id="ProtNLM"/>
    </source>
</evidence>
<dbReference type="EMBL" id="BARV01033899">
    <property type="protein sequence ID" value="GAI55105.1"/>
    <property type="molecule type" value="Genomic_DNA"/>
</dbReference>
<keyword evidence="1" id="KW-0812">Transmembrane</keyword>
<name>X1QW32_9ZZZZ</name>
<feature type="transmembrane region" description="Helical" evidence="1">
    <location>
        <begin position="26"/>
        <end position="45"/>
    </location>
</feature>
<comment type="caution">
    <text evidence="2">The sequence shown here is derived from an EMBL/GenBank/DDBJ whole genome shotgun (WGS) entry which is preliminary data.</text>
</comment>
<organism evidence="2">
    <name type="scientific">marine sediment metagenome</name>
    <dbReference type="NCBI Taxonomy" id="412755"/>
    <lineage>
        <taxon>unclassified sequences</taxon>
        <taxon>metagenomes</taxon>
        <taxon>ecological metagenomes</taxon>
    </lineage>
</organism>
<dbReference type="PANTHER" id="PTHR38454">
    <property type="entry name" value="INTEGRAL MEMBRANE PROTEIN-RELATED"/>
    <property type="match status" value="1"/>
</dbReference>
<keyword evidence="1" id="KW-0472">Membrane</keyword>
<feature type="non-terminal residue" evidence="2">
    <location>
        <position position="1"/>
    </location>
</feature>
<protein>
    <recommendedName>
        <fullName evidence="3">YfhO family protein</fullName>
    </recommendedName>
</protein>
<dbReference type="AlphaFoldDB" id="X1QW32"/>
<accession>X1QW32</accession>
<proteinExistence type="predicted"/>
<evidence type="ECO:0000256" key="1">
    <source>
        <dbReference type="SAM" id="Phobius"/>
    </source>
</evidence>